<feature type="transmembrane region" description="Helical" evidence="2">
    <location>
        <begin position="330"/>
        <end position="353"/>
    </location>
</feature>
<feature type="transmembrane region" description="Helical" evidence="2">
    <location>
        <begin position="259"/>
        <end position="286"/>
    </location>
</feature>
<dbReference type="InParanoid" id="A0A1Y1UU25"/>
<feature type="transmembrane region" description="Helical" evidence="2">
    <location>
        <begin position="385"/>
        <end position="403"/>
    </location>
</feature>
<sequence>MTTLTEPTVRQMTDSTLSSMAKDILDRSVGPHKTSSSSNQVPQAEDGHADGSNDLVKDLAVHLYALHELETHVRLLKEGQENAVRNVIVSELQTTRTSERLNSEIWSILDQIEHRVLSGSQLSSPTNGSAGAVVDNQEDDASVEQGASIRLDDLLWSRFHVDEKGSSVTALDLLLPPYGRGLTQSPLSHPLVKILINVAWTCPIQSTRSELGRIRLDESHGRDELERGVPKQVGQSGLRKAYSKLESCITPSRQHKLGFISFGVLYCLTLALSTAPGTFIVPYTYINPQPQAMEIIYILWATAFVIASLQSRSTSRILLTIPTFLCLHNLFSPPSAYSFLCLSIPTLTIALIVPRSLPSLVYLFPETLPLSAILATSLGRAIRSLTLLGPLALFLFIILASSMNGDSDLWVIFGNFSSDMGTTLSQLVSAVGHGAMGGEPPVAPYEARQAIFISLSLLLAFSIPLAIAQSYPPTTISLKTPSSSRGVASTSSEVVHDDLDRNYSPYIALSARTHWARSVNHYLSPRPILPFNILTLPLELIAAGVMIRPIPLEKAKAIRSKVLAWNEVLAVLITAPLCFLLGLLERFTRVRGTKNHKL</sequence>
<evidence type="ECO:0000313" key="3">
    <source>
        <dbReference type="EMBL" id="ORX41044.1"/>
    </source>
</evidence>
<feature type="compositionally biased region" description="Polar residues" evidence="1">
    <location>
        <begin position="33"/>
        <end position="42"/>
    </location>
</feature>
<feature type="region of interest" description="Disordered" evidence="1">
    <location>
        <begin position="27"/>
        <end position="52"/>
    </location>
</feature>
<reference evidence="3 4" key="1">
    <citation type="submission" date="2017-03" db="EMBL/GenBank/DDBJ databases">
        <title>Widespread Adenine N6-methylation of Active Genes in Fungi.</title>
        <authorList>
            <consortium name="DOE Joint Genome Institute"/>
            <person name="Mondo S.J."/>
            <person name="Dannebaum R.O."/>
            <person name="Kuo R.C."/>
            <person name="Louie K.B."/>
            <person name="Bewick A.J."/>
            <person name="Labutti K."/>
            <person name="Haridas S."/>
            <person name="Kuo A."/>
            <person name="Salamov A."/>
            <person name="Ahrendt S.R."/>
            <person name="Lau R."/>
            <person name="Bowen B.P."/>
            <person name="Lipzen A."/>
            <person name="Sullivan W."/>
            <person name="Andreopoulos W.B."/>
            <person name="Clum A."/>
            <person name="Lindquist E."/>
            <person name="Daum C."/>
            <person name="Northen T.R."/>
            <person name="Ramamoorthy G."/>
            <person name="Schmitz R.J."/>
            <person name="Gryganskyi A."/>
            <person name="Culley D."/>
            <person name="Magnuson J."/>
            <person name="James T.Y."/>
            <person name="O'Malley M.A."/>
            <person name="Stajich J.E."/>
            <person name="Spatafora J.W."/>
            <person name="Visel A."/>
            <person name="Grigoriev I.V."/>
        </authorList>
    </citation>
    <scope>NUCLEOTIDE SEQUENCE [LARGE SCALE GENOMIC DNA]</scope>
    <source>
        <strain evidence="3 4">NRRL Y-17943</strain>
    </source>
</reference>
<gene>
    <name evidence="3" type="ORF">BD324DRAFT_613003</name>
</gene>
<comment type="caution">
    <text evidence="3">The sequence shown here is derived from an EMBL/GenBank/DDBJ whole genome shotgun (WGS) entry which is preliminary data.</text>
</comment>
<dbReference type="EMBL" id="NBSH01000001">
    <property type="protein sequence ID" value="ORX41044.1"/>
    <property type="molecule type" value="Genomic_DNA"/>
</dbReference>
<feature type="transmembrane region" description="Helical" evidence="2">
    <location>
        <begin position="292"/>
        <end position="309"/>
    </location>
</feature>
<keyword evidence="2" id="KW-0812">Transmembrane</keyword>
<protein>
    <submittedName>
        <fullName evidence="3">Uncharacterized protein</fullName>
    </submittedName>
</protein>
<proteinExistence type="predicted"/>
<keyword evidence="4" id="KW-1185">Reference proteome</keyword>
<evidence type="ECO:0000256" key="2">
    <source>
        <dbReference type="SAM" id="Phobius"/>
    </source>
</evidence>
<feature type="transmembrane region" description="Helical" evidence="2">
    <location>
        <begin position="450"/>
        <end position="468"/>
    </location>
</feature>
<dbReference type="GeneID" id="33556269"/>
<keyword evidence="2" id="KW-1133">Transmembrane helix</keyword>
<evidence type="ECO:0000313" key="4">
    <source>
        <dbReference type="Proteomes" id="UP000193218"/>
    </source>
</evidence>
<organism evidence="3 4">
    <name type="scientific">Kockovaella imperatae</name>
    <dbReference type="NCBI Taxonomy" id="4999"/>
    <lineage>
        <taxon>Eukaryota</taxon>
        <taxon>Fungi</taxon>
        <taxon>Dikarya</taxon>
        <taxon>Basidiomycota</taxon>
        <taxon>Agaricomycotina</taxon>
        <taxon>Tremellomycetes</taxon>
        <taxon>Tremellales</taxon>
        <taxon>Cuniculitremaceae</taxon>
        <taxon>Kockovaella</taxon>
    </lineage>
</organism>
<evidence type="ECO:0000256" key="1">
    <source>
        <dbReference type="SAM" id="MobiDB-lite"/>
    </source>
</evidence>
<name>A0A1Y1UU25_9TREE</name>
<dbReference type="AlphaFoldDB" id="A0A1Y1UU25"/>
<feature type="transmembrane region" description="Helical" evidence="2">
    <location>
        <begin position="528"/>
        <end position="550"/>
    </location>
</feature>
<dbReference type="RefSeq" id="XP_021874723.1">
    <property type="nucleotide sequence ID" value="XM_022014461.1"/>
</dbReference>
<accession>A0A1Y1UU25</accession>
<keyword evidence="2" id="KW-0472">Membrane</keyword>
<feature type="transmembrane region" description="Helical" evidence="2">
    <location>
        <begin position="562"/>
        <end position="584"/>
    </location>
</feature>
<feature type="transmembrane region" description="Helical" evidence="2">
    <location>
        <begin position="359"/>
        <end position="378"/>
    </location>
</feature>
<dbReference type="Proteomes" id="UP000193218">
    <property type="component" value="Unassembled WGS sequence"/>
</dbReference>